<proteinExistence type="predicted"/>
<gene>
    <name evidence="1" type="ORF">J1N35_044609</name>
</gene>
<dbReference type="InterPro" id="IPR052343">
    <property type="entry name" value="Retrotransposon-Effector_Assoc"/>
</dbReference>
<protein>
    <submittedName>
        <fullName evidence="1">Uncharacterized protein</fullName>
    </submittedName>
</protein>
<dbReference type="OrthoDB" id="961708at2759"/>
<keyword evidence="2" id="KW-1185">Reference proteome</keyword>
<dbReference type="AlphaFoldDB" id="A0A9D3ZG39"/>
<evidence type="ECO:0000313" key="1">
    <source>
        <dbReference type="EMBL" id="KAH1032435.1"/>
    </source>
</evidence>
<evidence type="ECO:0000313" key="2">
    <source>
        <dbReference type="Proteomes" id="UP000828251"/>
    </source>
</evidence>
<sequence>MFIPKVQNPEGFSQFGPISLCSVFYKQVLKVITNRFKVVFPRLIGLNRLAVGQNIIDNITIAQEVIHSIRSFVKRGSNSEISACQGCSSRLSVIPLSIYSVHGMVGAKYPYDHKLRFSGQSTRLQLVFSKIYHEDTVLFFGDPFLRIEEGFAATGGLVRDRNGGWIIRFCRYLGNCTVTKAELWASWMG</sequence>
<comment type="caution">
    <text evidence="1">The sequence shown here is derived from an EMBL/GenBank/DDBJ whole genome shotgun (WGS) entry which is preliminary data.</text>
</comment>
<dbReference type="PANTHER" id="PTHR46890">
    <property type="entry name" value="NON-LTR RETROLELEMENT REVERSE TRANSCRIPTASE-LIKE PROTEIN-RELATED"/>
    <property type="match status" value="1"/>
</dbReference>
<dbReference type="EMBL" id="JAIQCV010000013">
    <property type="protein sequence ID" value="KAH1032435.1"/>
    <property type="molecule type" value="Genomic_DNA"/>
</dbReference>
<organism evidence="1 2">
    <name type="scientific">Gossypium stocksii</name>
    <dbReference type="NCBI Taxonomy" id="47602"/>
    <lineage>
        <taxon>Eukaryota</taxon>
        <taxon>Viridiplantae</taxon>
        <taxon>Streptophyta</taxon>
        <taxon>Embryophyta</taxon>
        <taxon>Tracheophyta</taxon>
        <taxon>Spermatophyta</taxon>
        <taxon>Magnoliopsida</taxon>
        <taxon>eudicotyledons</taxon>
        <taxon>Gunneridae</taxon>
        <taxon>Pentapetalae</taxon>
        <taxon>rosids</taxon>
        <taxon>malvids</taxon>
        <taxon>Malvales</taxon>
        <taxon>Malvaceae</taxon>
        <taxon>Malvoideae</taxon>
        <taxon>Gossypium</taxon>
    </lineage>
</organism>
<reference evidence="1 2" key="1">
    <citation type="journal article" date="2021" name="Plant Biotechnol. J.">
        <title>Multi-omics assisted identification of the key and species-specific regulatory components of drought-tolerant mechanisms in Gossypium stocksii.</title>
        <authorList>
            <person name="Yu D."/>
            <person name="Ke L."/>
            <person name="Zhang D."/>
            <person name="Wu Y."/>
            <person name="Sun Y."/>
            <person name="Mei J."/>
            <person name="Sun J."/>
            <person name="Sun Y."/>
        </authorList>
    </citation>
    <scope>NUCLEOTIDE SEQUENCE [LARGE SCALE GENOMIC DNA]</scope>
    <source>
        <strain evidence="2">cv. E1</strain>
        <tissue evidence="1">Leaf</tissue>
    </source>
</reference>
<accession>A0A9D3ZG39</accession>
<dbReference type="PANTHER" id="PTHR46890:SF48">
    <property type="entry name" value="RNA-DIRECTED DNA POLYMERASE"/>
    <property type="match status" value="1"/>
</dbReference>
<name>A0A9D3ZG39_9ROSI</name>
<dbReference type="Proteomes" id="UP000828251">
    <property type="component" value="Unassembled WGS sequence"/>
</dbReference>